<comment type="caution">
    <text evidence="1">The sequence shown here is derived from an EMBL/GenBank/DDBJ whole genome shotgun (WGS) entry which is preliminary data.</text>
</comment>
<proteinExistence type="predicted"/>
<evidence type="ECO:0000313" key="1">
    <source>
        <dbReference type="EMBL" id="CAI9539622.1"/>
    </source>
</evidence>
<reference evidence="1" key="1">
    <citation type="submission" date="2023-05" db="EMBL/GenBank/DDBJ databases">
        <authorList>
            <person name="Stuckert A."/>
        </authorList>
    </citation>
    <scope>NUCLEOTIDE SEQUENCE</scope>
</reference>
<protein>
    <submittedName>
        <fullName evidence="1">Uncharacterized protein</fullName>
    </submittedName>
</protein>
<evidence type="ECO:0000313" key="2">
    <source>
        <dbReference type="Proteomes" id="UP001162483"/>
    </source>
</evidence>
<dbReference type="Proteomes" id="UP001162483">
    <property type="component" value="Unassembled WGS sequence"/>
</dbReference>
<gene>
    <name evidence="1" type="ORF">SPARVUS_LOCUS1620970</name>
</gene>
<keyword evidence="2" id="KW-1185">Reference proteome</keyword>
<feature type="non-terminal residue" evidence="1">
    <location>
        <position position="1"/>
    </location>
</feature>
<name>A0ABN9AXY8_9NEOB</name>
<organism evidence="1 2">
    <name type="scientific">Staurois parvus</name>
    <dbReference type="NCBI Taxonomy" id="386267"/>
    <lineage>
        <taxon>Eukaryota</taxon>
        <taxon>Metazoa</taxon>
        <taxon>Chordata</taxon>
        <taxon>Craniata</taxon>
        <taxon>Vertebrata</taxon>
        <taxon>Euteleostomi</taxon>
        <taxon>Amphibia</taxon>
        <taxon>Batrachia</taxon>
        <taxon>Anura</taxon>
        <taxon>Neobatrachia</taxon>
        <taxon>Ranoidea</taxon>
        <taxon>Ranidae</taxon>
        <taxon>Staurois</taxon>
    </lineage>
</organism>
<accession>A0ABN9AXY8</accession>
<dbReference type="EMBL" id="CATNWA010001262">
    <property type="protein sequence ID" value="CAI9539622.1"/>
    <property type="molecule type" value="Genomic_DNA"/>
</dbReference>
<sequence length="50" mass="5660">LKRSSTQKGKFHFKDCSPLRIGTFGERVPEFDRYPLPLLVIGNGRCPPSL</sequence>